<organism evidence="6 7">
    <name type="scientific">Aneurinibacillus aneurinilyticus</name>
    <name type="common">Bacillus aneurinolyticus</name>
    <dbReference type="NCBI Taxonomy" id="1391"/>
    <lineage>
        <taxon>Bacteria</taxon>
        <taxon>Bacillati</taxon>
        <taxon>Bacillota</taxon>
        <taxon>Bacilli</taxon>
        <taxon>Bacillales</taxon>
        <taxon>Paenibacillaceae</taxon>
        <taxon>Aneurinibacillus group</taxon>
        <taxon>Aneurinibacillus</taxon>
    </lineage>
</organism>
<evidence type="ECO:0000256" key="1">
    <source>
        <dbReference type="ARBA" id="ARBA00006432"/>
    </source>
</evidence>
<dbReference type="Proteomes" id="UP000561326">
    <property type="component" value="Unassembled WGS sequence"/>
</dbReference>
<comment type="similarity">
    <text evidence="1">Belongs to the ATP-dependent AMP-binding enzyme family.</text>
</comment>
<keyword evidence="4" id="KW-0443">Lipid metabolism</keyword>
<dbReference type="GO" id="GO:0016874">
    <property type="term" value="F:ligase activity"/>
    <property type="evidence" value="ECO:0007669"/>
    <property type="project" value="UniProtKB-KW"/>
</dbReference>
<evidence type="ECO:0000256" key="2">
    <source>
        <dbReference type="ARBA" id="ARBA00022598"/>
    </source>
</evidence>
<gene>
    <name evidence="6" type="ORF">HF838_09235</name>
</gene>
<evidence type="ECO:0000256" key="3">
    <source>
        <dbReference type="ARBA" id="ARBA00022832"/>
    </source>
</evidence>
<dbReference type="RefSeq" id="WP_168975131.1">
    <property type="nucleotide sequence ID" value="NZ_JABAGO010000014.1"/>
</dbReference>
<feature type="domain" description="AMP-binding enzyme C-terminal" evidence="5">
    <location>
        <begin position="43"/>
        <end position="114"/>
    </location>
</feature>
<dbReference type="AlphaFoldDB" id="A0A848CTY2"/>
<dbReference type="PANTHER" id="PTHR43859:SF4">
    <property type="entry name" value="BUTANOATE--COA LIGASE AAE1-RELATED"/>
    <property type="match status" value="1"/>
</dbReference>
<dbReference type="SUPFAM" id="SSF56801">
    <property type="entry name" value="Acetyl-CoA synthetase-like"/>
    <property type="match status" value="1"/>
</dbReference>
<dbReference type="Pfam" id="PF13193">
    <property type="entry name" value="AMP-binding_C"/>
    <property type="match status" value="1"/>
</dbReference>
<proteinExistence type="inferred from homology"/>
<sequence length="116" mass="13159">MSFYEGYFTVGDMAIQDEEGFYYIADRKKDLLISGGVNIYPREVEEVLYTHPKILDATVIGVPDPVWDESVKAIIVPREGAELTQEEVIGYCEGKSAGYKKPKSVDFLDELPRNQY</sequence>
<reference evidence="6 7" key="1">
    <citation type="submission" date="2020-04" db="EMBL/GenBank/DDBJ databases">
        <authorList>
            <person name="Hitch T.C.A."/>
            <person name="Wylensek D."/>
            <person name="Clavel T."/>
        </authorList>
    </citation>
    <scope>NUCLEOTIDE SEQUENCE [LARGE SCALE GENOMIC DNA]</scope>
    <source>
        <strain evidence="6 7">WB01_D5_05</strain>
    </source>
</reference>
<dbReference type="EMBL" id="JABAGO010000014">
    <property type="protein sequence ID" value="NME98441.1"/>
    <property type="molecule type" value="Genomic_DNA"/>
</dbReference>
<keyword evidence="2 6" id="KW-0436">Ligase</keyword>
<evidence type="ECO:0000313" key="7">
    <source>
        <dbReference type="Proteomes" id="UP000561326"/>
    </source>
</evidence>
<dbReference type="Gene3D" id="3.30.300.30">
    <property type="match status" value="1"/>
</dbReference>
<evidence type="ECO:0000259" key="5">
    <source>
        <dbReference type="Pfam" id="PF13193"/>
    </source>
</evidence>
<keyword evidence="3" id="KW-0276">Fatty acid metabolism</keyword>
<comment type="caution">
    <text evidence="6">The sequence shown here is derived from an EMBL/GenBank/DDBJ whole genome shotgun (WGS) entry which is preliminary data.</text>
</comment>
<protein>
    <submittedName>
        <fullName evidence="6">Long-chain fatty acid--CoA ligase</fullName>
    </submittedName>
</protein>
<evidence type="ECO:0000256" key="4">
    <source>
        <dbReference type="ARBA" id="ARBA00023098"/>
    </source>
</evidence>
<dbReference type="PANTHER" id="PTHR43859">
    <property type="entry name" value="ACYL-ACTIVATING ENZYME"/>
    <property type="match status" value="1"/>
</dbReference>
<name>A0A848CTY2_ANEAE</name>
<evidence type="ECO:0000313" key="6">
    <source>
        <dbReference type="EMBL" id="NME98441.1"/>
    </source>
</evidence>
<dbReference type="InterPro" id="IPR045851">
    <property type="entry name" value="AMP-bd_C_sf"/>
</dbReference>
<dbReference type="GO" id="GO:0006631">
    <property type="term" value="P:fatty acid metabolic process"/>
    <property type="evidence" value="ECO:0007669"/>
    <property type="project" value="UniProtKB-KW"/>
</dbReference>
<dbReference type="InterPro" id="IPR025110">
    <property type="entry name" value="AMP-bd_C"/>
</dbReference>
<accession>A0A848CTY2</accession>